<dbReference type="RefSeq" id="WP_253777367.1">
    <property type="nucleotide sequence ID" value="NZ_JAMTCK010000016.1"/>
</dbReference>
<accession>A0AAE3GN26</accession>
<evidence type="ECO:0000313" key="2">
    <source>
        <dbReference type="Proteomes" id="UP001206128"/>
    </source>
</evidence>
<gene>
    <name evidence="1" type="ORF">LX83_005898</name>
</gene>
<dbReference type="AlphaFoldDB" id="A0AAE3GN26"/>
<keyword evidence="2" id="KW-1185">Reference proteome</keyword>
<reference evidence="1" key="1">
    <citation type="submission" date="2022-06" db="EMBL/GenBank/DDBJ databases">
        <title>Genomic Encyclopedia of Archaeal and Bacterial Type Strains, Phase II (KMG-II): from individual species to whole genera.</title>
        <authorList>
            <person name="Goeker M."/>
        </authorList>
    </citation>
    <scope>NUCLEOTIDE SEQUENCE</scope>
    <source>
        <strain evidence="1">DSM 43935</strain>
    </source>
</reference>
<dbReference type="Proteomes" id="UP001206128">
    <property type="component" value="Unassembled WGS sequence"/>
</dbReference>
<organism evidence="1 2">
    <name type="scientific">Goodfellowiella coeruleoviolacea</name>
    <dbReference type="NCBI Taxonomy" id="334858"/>
    <lineage>
        <taxon>Bacteria</taxon>
        <taxon>Bacillati</taxon>
        <taxon>Actinomycetota</taxon>
        <taxon>Actinomycetes</taxon>
        <taxon>Pseudonocardiales</taxon>
        <taxon>Pseudonocardiaceae</taxon>
        <taxon>Goodfellowiella</taxon>
    </lineage>
</organism>
<proteinExistence type="predicted"/>
<sequence length="127" mass="14448">MGDQDPDDEFGLTAEQRAAFEAMPPDQRHAMSDYLHRARAFTAEFRDLFRDCGRRLDNLAQRLGETLPQQPNQDAREQLLDLLMAINLQAETAHAIARDDMAAKDAHQQGASHYLERFNERVNRGPG</sequence>
<evidence type="ECO:0000313" key="1">
    <source>
        <dbReference type="EMBL" id="MCP2169018.1"/>
    </source>
</evidence>
<dbReference type="EMBL" id="JAMTCK010000016">
    <property type="protein sequence ID" value="MCP2169018.1"/>
    <property type="molecule type" value="Genomic_DNA"/>
</dbReference>
<protein>
    <submittedName>
        <fullName evidence="1">Uncharacterized protein</fullName>
    </submittedName>
</protein>
<name>A0AAE3GN26_9PSEU</name>
<comment type="caution">
    <text evidence="1">The sequence shown here is derived from an EMBL/GenBank/DDBJ whole genome shotgun (WGS) entry which is preliminary data.</text>
</comment>